<comment type="caution">
    <text evidence="7">The sequence shown here is derived from an EMBL/GenBank/DDBJ whole genome shotgun (WGS) entry which is preliminary data.</text>
</comment>
<feature type="transmembrane region" description="Helical" evidence="5">
    <location>
        <begin position="345"/>
        <end position="365"/>
    </location>
</feature>
<feature type="transmembrane region" description="Helical" evidence="5">
    <location>
        <begin position="27"/>
        <end position="45"/>
    </location>
</feature>
<evidence type="ECO:0000256" key="3">
    <source>
        <dbReference type="ARBA" id="ARBA00022989"/>
    </source>
</evidence>
<accession>A0A7V1CYZ7</accession>
<dbReference type="Proteomes" id="UP000886188">
    <property type="component" value="Unassembled WGS sequence"/>
</dbReference>
<dbReference type="EMBL" id="DRGM01000116">
    <property type="protein sequence ID" value="HEA16916.1"/>
    <property type="molecule type" value="Genomic_DNA"/>
</dbReference>
<evidence type="ECO:0000259" key="6">
    <source>
        <dbReference type="Pfam" id="PF12698"/>
    </source>
</evidence>
<feature type="domain" description="ABC-2 type transporter transmembrane" evidence="6">
    <location>
        <begin position="31"/>
        <end position="364"/>
    </location>
</feature>
<keyword evidence="2 5" id="KW-0812">Transmembrane</keyword>
<dbReference type="RefSeq" id="WP_304182245.1">
    <property type="nucleotide sequence ID" value="NZ_DRGM01000116.1"/>
</dbReference>
<evidence type="ECO:0000256" key="5">
    <source>
        <dbReference type="SAM" id="Phobius"/>
    </source>
</evidence>
<evidence type="ECO:0000256" key="2">
    <source>
        <dbReference type="ARBA" id="ARBA00022692"/>
    </source>
</evidence>
<dbReference type="Pfam" id="PF12698">
    <property type="entry name" value="ABC2_membrane_3"/>
    <property type="match status" value="1"/>
</dbReference>
<dbReference type="PANTHER" id="PTHR43471:SF3">
    <property type="entry name" value="ABC TRANSPORTER PERMEASE PROTEIN NATB"/>
    <property type="match status" value="1"/>
</dbReference>
<keyword evidence="4 5" id="KW-0472">Membrane</keyword>
<evidence type="ECO:0000256" key="1">
    <source>
        <dbReference type="ARBA" id="ARBA00004141"/>
    </source>
</evidence>
<dbReference type="AlphaFoldDB" id="A0A7V1CYZ7"/>
<dbReference type="PANTHER" id="PTHR43471">
    <property type="entry name" value="ABC TRANSPORTER PERMEASE"/>
    <property type="match status" value="1"/>
</dbReference>
<evidence type="ECO:0000256" key="4">
    <source>
        <dbReference type="ARBA" id="ARBA00023136"/>
    </source>
</evidence>
<feature type="transmembrane region" description="Helical" evidence="5">
    <location>
        <begin position="171"/>
        <end position="193"/>
    </location>
</feature>
<name>A0A7V1CYZ7_9GAMM</name>
<keyword evidence="3 5" id="KW-1133">Transmembrane helix</keyword>
<dbReference type="InterPro" id="IPR013525">
    <property type="entry name" value="ABC2_TM"/>
</dbReference>
<dbReference type="GO" id="GO:0140359">
    <property type="term" value="F:ABC-type transporter activity"/>
    <property type="evidence" value="ECO:0007669"/>
    <property type="project" value="InterPro"/>
</dbReference>
<feature type="transmembrane region" description="Helical" evidence="5">
    <location>
        <begin position="214"/>
        <end position="239"/>
    </location>
</feature>
<dbReference type="GO" id="GO:0016020">
    <property type="term" value="C:membrane"/>
    <property type="evidence" value="ECO:0007669"/>
    <property type="project" value="UniProtKB-SubCell"/>
</dbReference>
<protein>
    <submittedName>
        <fullName evidence="7">ABC transporter permease</fullName>
    </submittedName>
</protein>
<evidence type="ECO:0000313" key="7">
    <source>
        <dbReference type="EMBL" id="HEA16916.1"/>
    </source>
</evidence>
<comment type="subcellular location">
    <subcellularLocation>
        <location evidence="1">Membrane</location>
        <topology evidence="1">Multi-pass membrane protein</topology>
    </subcellularLocation>
</comment>
<proteinExistence type="predicted"/>
<feature type="transmembrane region" description="Helical" evidence="5">
    <location>
        <begin position="259"/>
        <end position="285"/>
    </location>
</feature>
<sequence>MINLLTVLFKKELMDASRDKRSVMAGLYYAIGTPIGVCLLMSVLLQQLASPETLKINIENSERAPGLIAHLNSRDIVASTDADERKAITLSISEDYQQKMSEGRPATVTLIADKSDDKLRKYINQVEKAMVLYSSEIASLRLVSRGVDPNLMRALAIEVHDQATPDSKGGMILGLVALTLILALFYAAMNLAIDTSAGERERNSLSLLLSHPLHSLHIVLAKVGAITTFSMLGLVVILVVSKFSYAMVPWQQMGFSITITPAFMLFSIAICLPIALMSASLQVFVSFMAKSFKEAQSYVTMVLFIPMALSMITTYDIATDVVQWLPIAAQQFALMEFIKGNPIPVPQLLLSTVITLVLCAAFSFLSARMLKSEKVVFGL</sequence>
<gene>
    <name evidence="7" type="ORF">ENH88_10820</name>
</gene>
<organism evidence="7">
    <name type="scientific">Pseudoalteromonas prydzensis</name>
    <dbReference type="NCBI Taxonomy" id="182141"/>
    <lineage>
        <taxon>Bacteria</taxon>
        <taxon>Pseudomonadati</taxon>
        <taxon>Pseudomonadota</taxon>
        <taxon>Gammaproteobacteria</taxon>
        <taxon>Alteromonadales</taxon>
        <taxon>Pseudoalteromonadaceae</taxon>
        <taxon>Pseudoalteromonas</taxon>
    </lineage>
</organism>
<feature type="transmembrane region" description="Helical" evidence="5">
    <location>
        <begin position="297"/>
        <end position="315"/>
    </location>
</feature>
<reference evidence="7" key="1">
    <citation type="journal article" date="2020" name="mSystems">
        <title>Genome- and Community-Level Interaction Insights into Carbon Utilization and Element Cycling Functions of Hydrothermarchaeota in Hydrothermal Sediment.</title>
        <authorList>
            <person name="Zhou Z."/>
            <person name="Liu Y."/>
            <person name="Xu W."/>
            <person name="Pan J."/>
            <person name="Luo Z.H."/>
            <person name="Li M."/>
        </authorList>
    </citation>
    <scope>NUCLEOTIDE SEQUENCE [LARGE SCALE GENOMIC DNA]</scope>
    <source>
        <strain evidence="7">HyVt-346</strain>
    </source>
</reference>